<dbReference type="Proteomes" id="UP000272908">
    <property type="component" value="Unassembled WGS sequence"/>
</dbReference>
<reference evidence="2" key="1">
    <citation type="submission" date="2018-08" db="EMBL/GenBank/DDBJ databases">
        <authorList>
            <person name="Rodrigo-Torres L."/>
            <person name="Arahal R. D."/>
            <person name="Lucena T."/>
        </authorList>
    </citation>
    <scope>NUCLEOTIDE SEQUENCE [LARGE SCALE GENOMIC DNA]</scope>
    <source>
        <strain evidence="2">CECT 7235</strain>
    </source>
</reference>
<evidence type="ECO:0000313" key="1">
    <source>
        <dbReference type="EMBL" id="SUZ31107.1"/>
    </source>
</evidence>
<dbReference type="EMBL" id="UIHC01000005">
    <property type="protein sequence ID" value="SUZ31107.1"/>
    <property type="molecule type" value="Genomic_DNA"/>
</dbReference>
<dbReference type="OrthoDB" id="9905081at2"/>
<protein>
    <submittedName>
        <fullName evidence="1">Uncharacterized protein</fullName>
    </submittedName>
</protein>
<accession>A0A3B0MJ26</accession>
<dbReference type="AlphaFoldDB" id="A0A3B0MJ26"/>
<dbReference type="RefSeq" id="WP_121093389.1">
    <property type="nucleotide sequence ID" value="NZ_UIHC01000005.1"/>
</dbReference>
<name>A0A3B0MJ26_9RHOB</name>
<proteinExistence type="predicted"/>
<sequence>MKYSGPIKAILERELKRLEGRNMDAPTRVVGEIGRLHSAVQSLEAIALNRNPADNDALHMKKTHEAGQRLAKSAKAIRSQANEILSIQGARLGEKLLQRTGLRPPENLEAIMRQSELRAVVRSMDSKSRHEILQEAVKAQDADTLSALFNAPAIVTGFDRKLLGEMRRAYESQVAPEIVQELDAMIEADHALQVVVRNAETAATQSQDAQAMVAFVKAEEAAKAAQENFSESMQ</sequence>
<gene>
    <name evidence="1" type="ORF">ROE7235_00842</name>
</gene>
<keyword evidence="2" id="KW-1185">Reference proteome</keyword>
<evidence type="ECO:0000313" key="2">
    <source>
        <dbReference type="Proteomes" id="UP000272908"/>
    </source>
</evidence>
<organism evidence="1 2">
    <name type="scientific">Roseinatronobacter ekhonensis</name>
    <dbReference type="NCBI Taxonomy" id="254356"/>
    <lineage>
        <taxon>Bacteria</taxon>
        <taxon>Pseudomonadati</taxon>
        <taxon>Pseudomonadota</taxon>
        <taxon>Alphaproteobacteria</taxon>
        <taxon>Rhodobacterales</taxon>
        <taxon>Paracoccaceae</taxon>
        <taxon>Roseinatronobacter</taxon>
    </lineage>
</organism>